<dbReference type="Gene3D" id="1.10.10.10">
    <property type="entry name" value="Winged helix-like DNA-binding domain superfamily/Winged helix DNA-binding domain"/>
    <property type="match status" value="1"/>
</dbReference>
<gene>
    <name evidence="1" type="ORF">Q4528_11375</name>
</gene>
<dbReference type="GO" id="GO:0005829">
    <property type="term" value="C:cytosol"/>
    <property type="evidence" value="ECO:0007669"/>
    <property type="project" value="TreeGrafter"/>
</dbReference>
<dbReference type="AlphaFoldDB" id="A0AAW7YSI4"/>
<dbReference type="GO" id="GO:0003700">
    <property type="term" value="F:DNA-binding transcription factor activity"/>
    <property type="evidence" value="ECO:0007669"/>
    <property type="project" value="TreeGrafter"/>
</dbReference>
<dbReference type="Proteomes" id="UP001170310">
    <property type="component" value="Unassembled WGS sequence"/>
</dbReference>
<name>A0AAW7YSI4_9STAP</name>
<reference evidence="1" key="1">
    <citation type="submission" date="2023-07" db="EMBL/GenBank/DDBJ databases">
        <title>Genome content predicts the carbon catabolic preferences of heterotrophic bacteria.</title>
        <authorList>
            <person name="Gralka M."/>
        </authorList>
    </citation>
    <scope>NUCLEOTIDE SEQUENCE</scope>
    <source>
        <strain evidence="1">E2R20</strain>
    </source>
</reference>
<dbReference type="EMBL" id="JAUOQO010000011">
    <property type="protein sequence ID" value="MDO6574732.1"/>
    <property type="molecule type" value="Genomic_DNA"/>
</dbReference>
<dbReference type="InterPro" id="IPR036388">
    <property type="entry name" value="WH-like_DNA-bd_sf"/>
</dbReference>
<dbReference type="PANTHER" id="PTHR33221:SF15">
    <property type="entry name" value="HTH-TYPE TRANSCRIPTIONAL REGULATOR YWGB-RELATED"/>
    <property type="match status" value="1"/>
</dbReference>
<keyword evidence="2" id="KW-1185">Reference proteome</keyword>
<organism evidence="1 2">
    <name type="scientific">Staphylococcus pasteuri_A</name>
    <dbReference type="NCBI Taxonomy" id="3062664"/>
    <lineage>
        <taxon>Bacteria</taxon>
        <taxon>Bacillati</taxon>
        <taxon>Bacillota</taxon>
        <taxon>Bacilli</taxon>
        <taxon>Bacillales</taxon>
        <taxon>Staphylococcaceae</taxon>
        <taxon>Staphylococcus</taxon>
    </lineage>
</organism>
<dbReference type="InterPro" id="IPR036390">
    <property type="entry name" value="WH_DNA-bd_sf"/>
</dbReference>
<dbReference type="SUPFAM" id="SSF46785">
    <property type="entry name" value="Winged helix' DNA-binding domain"/>
    <property type="match status" value="1"/>
</dbReference>
<accession>A0AAW7YSI4</accession>
<sequence>MQISSKFTIGVHLLSAVNYLGEYEKVTSNVLAGSIGVNPVIVRNVMGNLKAAGIISISQGKTGITLSRKPCEITFYDIYKAVELVNEDNLFNFHENPNPACPIGSNIHMAMDSKLDKIQQSMENEMRSITLADVMQDITKKLESLRSS</sequence>
<dbReference type="PROSITE" id="PS51197">
    <property type="entry name" value="HTH_RRF2_2"/>
    <property type="match status" value="1"/>
</dbReference>
<evidence type="ECO:0000313" key="1">
    <source>
        <dbReference type="EMBL" id="MDO6574732.1"/>
    </source>
</evidence>
<protein>
    <submittedName>
        <fullName evidence="1">Rrf2 family transcriptional regulator</fullName>
    </submittedName>
</protein>
<proteinExistence type="predicted"/>
<evidence type="ECO:0000313" key="2">
    <source>
        <dbReference type="Proteomes" id="UP001170310"/>
    </source>
</evidence>
<dbReference type="Pfam" id="PF02082">
    <property type="entry name" value="Rrf2"/>
    <property type="match status" value="1"/>
</dbReference>
<dbReference type="InterPro" id="IPR000944">
    <property type="entry name" value="Tscrpt_reg_Rrf2"/>
</dbReference>
<dbReference type="PANTHER" id="PTHR33221">
    <property type="entry name" value="WINGED HELIX-TURN-HELIX TRANSCRIPTIONAL REGULATOR, RRF2 FAMILY"/>
    <property type="match status" value="1"/>
</dbReference>
<comment type="caution">
    <text evidence="1">The sequence shown here is derived from an EMBL/GenBank/DDBJ whole genome shotgun (WGS) entry which is preliminary data.</text>
</comment>
<dbReference type="RefSeq" id="WP_303521625.1">
    <property type="nucleotide sequence ID" value="NZ_JAUOQO010000011.1"/>
</dbReference>